<dbReference type="HOGENOM" id="CLU_2487690_0_0_1"/>
<dbReference type="Gramene" id="KQK92855">
    <property type="protein sequence ID" value="KQK92855"/>
    <property type="gene ID" value="SETIT_038270mg"/>
</dbReference>
<evidence type="ECO:0000313" key="2">
    <source>
        <dbReference type="Proteomes" id="UP000004995"/>
    </source>
</evidence>
<dbReference type="AlphaFoldDB" id="K4AHB3"/>
<dbReference type="Proteomes" id="UP000004995">
    <property type="component" value="Unassembled WGS sequence"/>
</dbReference>
<dbReference type="EnsemblPlants" id="KQK92855">
    <property type="protein sequence ID" value="KQK92855"/>
    <property type="gene ID" value="SETIT_038270mg"/>
</dbReference>
<protein>
    <submittedName>
        <fullName evidence="1">Uncharacterized protein</fullName>
    </submittedName>
</protein>
<reference evidence="1" key="2">
    <citation type="submission" date="2018-08" db="UniProtKB">
        <authorList>
            <consortium name="EnsemblPlants"/>
        </authorList>
    </citation>
    <scope>IDENTIFICATION</scope>
    <source>
        <strain evidence="1">Yugu1</strain>
    </source>
</reference>
<proteinExistence type="predicted"/>
<dbReference type="InParanoid" id="K4AHB3"/>
<reference evidence="2" key="1">
    <citation type="journal article" date="2012" name="Nat. Biotechnol.">
        <title>Reference genome sequence of the model plant Setaria.</title>
        <authorList>
            <person name="Bennetzen J.L."/>
            <person name="Schmutz J."/>
            <person name="Wang H."/>
            <person name="Percifield R."/>
            <person name="Hawkins J."/>
            <person name="Pontaroli A.C."/>
            <person name="Estep M."/>
            <person name="Feng L."/>
            <person name="Vaughn J.N."/>
            <person name="Grimwood J."/>
            <person name="Jenkins J."/>
            <person name="Barry K."/>
            <person name="Lindquist E."/>
            <person name="Hellsten U."/>
            <person name="Deshpande S."/>
            <person name="Wang X."/>
            <person name="Wu X."/>
            <person name="Mitros T."/>
            <person name="Triplett J."/>
            <person name="Yang X."/>
            <person name="Ye C.Y."/>
            <person name="Mauro-Herrera M."/>
            <person name="Wang L."/>
            <person name="Li P."/>
            <person name="Sharma M."/>
            <person name="Sharma R."/>
            <person name="Ronald P.C."/>
            <person name="Panaud O."/>
            <person name="Kellogg E.A."/>
            <person name="Brutnell T.P."/>
            <person name="Doust A.N."/>
            <person name="Tuskan G.A."/>
            <person name="Rokhsar D."/>
            <person name="Devos K.M."/>
        </authorList>
    </citation>
    <scope>NUCLEOTIDE SEQUENCE [LARGE SCALE GENOMIC DNA]</scope>
    <source>
        <strain evidence="2">cv. Yugu1</strain>
    </source>
</reference>
<sequence length="87" mass="9919">MQQIICWQVTAAKYKHECNIFFFLLPAYDGICTGNELVLRLCTYTGDKGKLWLYNNKNSMLQIKITANKYASGQTSVYVCHEAVTSD</sequence>
<dbReference type="EMBL" id="AGNK02006143">
    <property type="status" value="NOT_ANNOTATED_CDS"/>
    <property type="molecule type" value="Genomic_DNA"/>
</dbReference>
<name>K4AHB3_SETIT</name>
<accession>K4AHB3</accession>
<organism evidence="1 2">
    <name type="scientific">Setaria italica</name>
    <name type="common">Foxtail millet</name>
    <name type="synonym">Panicum italicum</name>
    <dbReference type="NCBI Taxonomy" id="4555"/>
    <lineage>
        <taxon>Eukaryota</taxon>
        <taxon>Viridiplantae</taxon>
        <taxon>Streptophyta</taxon>
        <taxon>Embryophyta</taxon>
        <taxon>Tracheophyta</taxon>
        <taxon>Spermatophyta</taxon>
        <taxon>Magnoliopsida</taxon>
        <taxon>Liliopsida</taxon>
        <taxon>Poales</taxon>
        <taxon>Poaceae</taxon>
        <taxon>PACMAD clade</taxon>
        <taxon>Panicoideae</taxon>
        <taxon>Panicodae</taxon>
        <taxon>Paniceae</taxon>
        <taxon>Cenchrinae</taxon>
        <taxon>Setaria</taxon>
    </lineage>
</organism>
<evidence type="ECO:0000313" key="1">
    <source>
        <dbReference type="EnsemblPlants" id="KQK92855"/>
    </source>
</evidence>
<keyword evidence="2" id="KW-1185">Reference proteome</keyword>